<gene>
    <name evidence="11" type="ORF">B0T16DRAFT_399573</name>
</gene>
<evidence type="ECO:0000259" key="10">
    <source>
        <dbReference type="Pfam" id="PF01694"/>
    </source>
</evidence>
<evidence type="ECO:0000256" key="9">
    <source>
        <dbReference type="SAM" id="Phobius"/>
    </source>
</evidence>
<keyword evidence="7" id="KW-0175">Coiled coil</keyword>
<feature type="transmembrane region" description="Helical" evidence="9">
    <location>
        <begin position="491"/>
        <end position="509"/>
    </location>
</feature>
<feature type="transmembrane region" description="Helical" evidence="9">
    <location>
        <begin position="310"/>
        <end position="332"/>
    </location>
</feature>
<dbReference type="GO" id="GO:0004252">
    <property type="term" value="F:serine-type endopeptidase activity"/>
    <property type="evidence" value="ECO:0007669"/>
    <property type="project" value="InterPro"/>
</dbReference>
<evidence type="ECO:0000313" key="11">
    <source>
        <dbReference type="EMBL" id="KAK0656516.1"/>
    </source>
</evidence>
<evidence type="ECO:0000256" key="1">
    <source>
        <dbReference type="ARBA" id="ARBA00004141"/>
    </source>
</evidence>
<dbReference type="InterPro" id="IPR050925">
    <property type="entry name" value="Rhomboid_protease_S54"/>
</dbReference>
<dbReference type="GO" id="GO:0006465">
    <property type="term" value="P:signal peptide processing"/>
    <property type="evidence" value="ECO:0007669"/>
    <property type="project" value="TreeGrafter"/>
</dbReference>
<keyword evidence="3 9" id="KW-0812">Transmembrane</keyword>
<keyword evidence="6 9" id="KW-0472">Membrane</keyword>
<feature type="transmembrane region" description="Helical" evidence="9">
    <location>
        <begin position="426"/>
        <end position="447"/>
    </location>
</feature>
<comment type="subcellular location">
    <subcellularLocation>
        <location evidence="1">Membrane</location>
        <topology evidence="1">Multi-pass membrane protein</topology>
    </subcellularLocation>
</comment>
<protein>
    <recommendedName>
        <fullName evidence="10">Peptidase S54 rhomboid domain-containing protein</fullName>
    </recommendedName>
</protein>
<dbReference type="InterPro" id="IPR035952">
    <property type="entry name" value="Rhomboid-like_sf"/>
</dbReference>
<evidence type="ECO:0000256" key="3">
    <source>
        <dbReference type="ARBA" id="ARBA00022692"/>
    </source>
</evidence>
<dbReference type="AlphaFoldDB" id="A0AA39YRD3"/>
<evidence type="ECO:0000256" key="4">
    <source>
        <dbReference type="ARBA" id="ARBA00022801"/>
    </source>
</evidence>
<keyword evidence="4" id="KW-0378">Hydrolase</keyword>
<dbReference type="Gene3D" id="1.20.1540.10">
    <property type="entry name" value="Rhomboid-like"/>
    <property type="match status" value="1"/>
</dbReference>
<dbReference type="SUPFAM" id="SSF144091">
    <property type="entry name" value="Rhomboid-like"/>
    <property type="match status" value="1"/>
</dbReference>
<comment type="caution">
    <text evidence="11">The sequence shown here is derived from an EMBL/GenBank/DDBJ whole genome shotgun (WGS) entry which is preliminary data.</text>
</comment>
<dbReference type="PANTHER" id="PTHR43731:SF14">
    <property type="entry name" value="PRESENILIN-ASSOCIATED RHOMBOID-LIKE PROTEIN, MITOCHONDRIAL"/>
    <property type="match status" value="1"/>
</dbReference>
<feature type="transmembrane region" description="Helical" evidence="9">
    <location>
        <begin position="515"/>
        <end position="534"/>
    </location>
</feature>
<dbReference type="Pfam" id="PF01694">
    <property type="entry name" value="Rhomboid"/>
    <property type="match status" value="1"/>
</dbReference>
<feature type="region of interest" description="Disordered" evidence="8">
    <location>
        <begin position="47"/>
        <end position="67"/>
    </location>
</feature>
<name>A0AA39YRD3_9PEZI</name>
<evidence type="ECO:0000256" key="7">
    <source>
        <dbReference type="SAM" id="Coils"/>
    </source>
</evidence>
<evidence type="ECO:0000256" key="6">
    <source>
        <dbReference type="ARBA" id="ARBA00023136"/>
    </source>
</evidence>
<sequence>MSCSLGVNSFRSSAQIVARQLSKPCGRLQQLAPASRCFSLCQPPQTRNQTQSQWPGSQGRGSVAKPSVRRLPPTLHACARAFRLRKGTVILTNYIDLPETYKDEEGLPFRIADLEGSEVVKIFGPYMSTKAANKLLKILHGRRVAGTLDDPTLHVHTAMYSKEEKRIALDYLRRMVPVDEVLNAGLRAEDDLALLEDGAEGAEAEIPGVTIRKPSEDSGSVYGRGIFDSIREQNVARRKAEEEAARLKEEEEREKEEEEMAKMTPGELEAYTEKKMGFAGRKPSAKMQAYIEAAQSDLEAPPEMSKWERILPSAVAVALVSGLLIAYATYYRPLKRSDRLFPDIPPAAATVGAIIIANFLVFSAWRIPRLWPVMNKYFLVVPATPRAVGIFGATFSHQKFSHFFVNMGALWLLGTALYDNVGRGDFLATYFTTGALGFLGTLTWTVLRNQLHLTTLGASGAVYGIMGAHFWMHRFEGFKLFGLPPDPANGVPGLAFIGAIVGLNIWAAFSRSARWDVTSHLVGIAAGMIAGHLMEKKKEAKRLRLEKTTGETKIGAVIPVTPVKKEES</sequence>
<dbReference type="EMBL" id="JAULSV010000001">
    <property type="protein sequence ID" value="KAK0656516.1"/>
    <property type="molecule type" value="Genomic_DNA"/>
</dbReference>
<feature type="domain" description="Peptidase S54 rhomboid" evidence="10">
    <location>
        <begin position="389"/>
        <end position="534"/>
    </location>
</feature>
<accession>A0AA39YRD3</accession>
<keyword evidence="12" id="KW-1185">Reference proteome</keyword>
<comment type="similarity">
    <text evidence="2">Belongs to the peptidase S54 family.</text>
</comment>
<evidence type="ECO:0000313" key="12">
    <source>
        <dbReference type="Proteomes" id="UP001174936"/>
    </source>
</evidence>
<evidence type="ECO:0000256" key="2">
    <source>
        <dbReference type="ARBA" id="ARBA00009045"/>
    </source>
</evidence>
<feature type="transmembrane region" description="Helical" evidence="9">
    <location>
        <begin position="344"/>
        <end position="365"/>
    </location>
</feature>
<feature type="transmembrane region" description="Helical" evidence="9">
    <location>
        <begin position="401"/>
        <end position="419"/>
    </location>
</feature>
<feature type="coiled-coil region" evidence="7">
    <location>
        <begin position="230"/>
        <end position="264"/>
    </location>
</feature>
<feature type="transmembrane region" description="Helical" evidence="9">
    <location>
        <begin position="453"/>
        <end position="471"/>
    </location>
</feature>
<dbReference type="GO" id="GO:0016020">
    <property type="term" value="C:membrane"/>
    <property type="evidence" value="ECO:0007669"/>
    <property type="project" value="UniProtKB-SubCell"/>
</dbReference>
<keyword evidence="5 9" id="KW-1133">Transmembrane helix</keyword>
<dbReference type="InterPro" id="IPR022764">
    <property type="entry name" value="Peptidase_S54_rhomboid_dom"/>
</dbReference>
<organism evidence="11 12">
    <name type="scientific">Cercophora newfieldiana</name>
    <dbReference type="NCBI Taxonomy" id="92897"/>
    <lineage>
        <taxon>Eukaryota</taxon>
        <taxon>Fungi</taxon>
        <taxon>Dikarya</taxon>
        <taxon>Ascomycota</taxon>
        <taxon>Pezizomycotina</taxon>
        <taxon>Sordariomycetes</taxon>
        <taxon>Sordariomycetidae</taxon>
        <taxon>Sordariales</taxon>
        <taxon>Lasiosphaeriaceae</taxon>
        <taxon>Cercophora</taxon>
    </lineage>
</organism>
<evidence type="ECO:0000256" key="5">
    <source>
        <dbReference type="ARBA" id="ARBA00022989"/>
    </source>
</evidence>
<evidence type="ECO:0000256" key="8">
    <source>
        <dbReference type="SAM" id="MobiDB-lite"/>
    </source>
</evidence>
<proteinExistence type="inferred from homology"/>
<reference evidence="11" key="1">
    <citation type="submission" date="2023-06" db="EMBL/GenBank/DDBJ databases">
        <title>Genome-scale phylogeny and comparative genomics of the fungal order Sordariales.</title>
        <authorList>
            <consortium name="Lawrence Berkeley National Laboratory"/>
            <person name="Hensen N."/>
            <person name="Bonometti L."/>
            <person name="Westerberg I."/>
            <person name="Brannstrom I.O."/>
            <person name="Guillou S."/>
            <person name="Cros-Aarteil S."/>
            <person name="Calhoun S."/>
            <person name="Haridas S."/>
            <person name="Kuo A."/>
            <person name="Mondo S."/>
            <person name="Pangilinan J."/>
            <person name="Riley R."/>
            <person name="Labutti K."/>
            <person name="Andreopoulos B."/>
            <person name="Lipzen A."/>
            <person name="Chen C."/>
            <person name="Yanf M."/>
            <person name="Daum C."/>
            <person name="Ng V."/>
            <person name="Clum A."/>
            <person name="Steindorff A."/>
            <person name="Ohm R."/>
            <person name="Martin F."/>
            <person name="Silar P."/>
            <person name="Natvig D."/>
            <person name="Lalanne C."/>
            <person name="Gautier V."/>
            <person name="Ament-Velasquez S.L."/>
            <person name="Kruys A."/>
            <person name="Hutchinson M.I."/>
            <person name="Powell A.J."/>
            <person name="Barry K."/>
            <person name="Miller A.N."/>
            <person name="Grigoriev I.V."/>
            <person name="Debuchy R."/>
            <person name="Gladieux P."/>
            <person name="Thoren M.H."/>
            <person name="Johannesson H."/>
        </authorList>
    </citation>
    <scope>NUCLEOTIDE SEQUENCE</scope>
    <source>
        <strain evidence="11">SMH2532-1</strain>
    </source>
</reference>
<feature type="compositionally biased region" description="Polar residues" evidence="8">
    <location>
        <begin position="47"/>
        <end position="56"/>
    </location>
</feature>
<dbReference type="PANTHER" id="PTHR43731">
    <property type="entry name" value="RHOMBOID PROTEASE"/>
    <property type="match status" value="1"/>
</dbReference>
<dbReference type="Proteomes" id="UP001174936">
    <property type="component" value="Unassembled WGS sequence"/>
</dbReference>